<comment type="caution">
    <text evidence="2">The sequence shown here is derived from an EMBL/GenBank/DDBJ whole genome shotgun (WGS) entry which is preliminary data.</text>
</comment>
<evidence type="ECO:0000313" key="2">
    <source>
        <dbReference type="EMBL" id="KAL2782838.1"/>
    </source>
</evidence>
<evidence type="ECO:0000313" key="3">
    <source>
        <dbReference type="Proteomes" id="UP001610563"/>
    </source>
</evidence>
<feature type="compositionally biased region" description="Basic and acidic residues" evidence="1">
    <location>
        <begin position="55"/>
        <end position="67"/>
    </location>
</feature>
<organism evidence="2 3">
    <name type="scientific">Aspergillus keveii</name>
    <dbReference type="NCBI Taxonomy" id="714993"/>
    <lineage>
        <taxon>Eukaryota</taxon>
        <taxon>Fungi</taxon>
        <taxon>Dikarya</taxon>
        <taxon>Ascomycota</taxon>
        <taxon>Pezizomycotina</taxon>
        <taxon>Eurotiomycetes</taxon>
        <taxon>Eurotiomycetidae</taxon>
        <taxon>Eurotiales</taxon>
        <taxon>Aspergillaceae</taxon>
        <taxon>Aspergillus</taxon>
        <taxon>Aspergillus subgen. Nidulantes</taxon>
    </lineage>
</organism>
<gene>
    <name evidence="2" type="ORF">BJX66DRAFT_345476</name>
</gene>
<protein>
    <submittedName>
        <fullName evidence="2">Uncharacterized protein</fullName>
    </submittedName>
</protein>
<feature type="non-terminal residue" evidence="2">
    <location>
        <position position="120"/>
    </location>
</feature>
<accession>A0ABR4FHW2</accession>
<evidence type="ECO:0000256" key="1">
    <source>
        <dbReference type="SAM" id="MobiDB-lite"/>
    </source>
</evidence>
<feature type="compositionally biased region" description="Polar residues" evidence="1">
    <location>
        <begin position="36"/>
        <end position="54"/>
    </location>
</feature>
<keyword evidence="3" id="KW-1185">Reference proteome</keyword>
<name>A0ABR4FHW2_9EURO</name>
<dbReference type="Proteomes" id="UP001610563">
    <property type="component" value="Unassembled WGS sequence"/>
</dbReference>
<sequence>MSNRSDTLDTEALQNTLGGGEKPDPAEETDPGAGNSAGTAPTTEKQDTGNSKQDQGTKPKAFDHDDPPIGPWGNRGVTSRKAGTKKAPEASSSLNVRVNLDLRADVALELHAVIQGDITI</sequence>
<proteinExistence type="predicted"/>
<feature type="region of interest" description="Disordered" evidence="1">
    <location>
        <begin position="1"/>
        <end position="92"/>
    </location>
</feature>
<reference evidence="2 3" key="1">
    <citation type="submission" date="2024-07" db="EMBL/GenBank/DDBJ databases">
        <title>Section-level genome sequencing and comparative genomics of Aspergillus sections Usti and Cavernicolus.</title>
        <authorList>
            <consortium name="Lawrence Berkeley National Laboratory"/>
            <person name="Nybo J.L."/>
            <person name="Vesth T.C."/>
            <person name="Theobald S."/>
            <person name="Frisvad J.C."/>
            <person name="Larsen T.O."/>
            <person name="Kjaerboelling I."/>
            <person name="Rothschild-Mancinelli K."/>
            <person name="Lyhne E.K."/>
            <person name="Kogle M.E."/>
            <person name="Barry K."/>
            <person name="Clum A."/>
            <person name="Na H."/>
            <person name="Ledsgaard L."/>
            <person name="Lin J."/>
            <person name="Lipzen A."/>
            <person name="Kuo A."/>
            <person name="Riley R."/>
            <person name="Mondo S."/>
            <person name="Labutti K."/>
            <person name="Haridas S."/>
            <person name="Pangalinan J."/>
            <person name="Salamov A.A."/>
            <person name="Simmons B.A."/>
            <person name="Magnuson J.K."/>
            <person name="Chen J."/>
            <person name="Drula E."/>
            <person name="Henrissat B."/>
            <person name="Wiebenga A."/>
            <person name="Lubbers R.J."/>
            <person name="Gomes A.C."/>
            <person name="Makela M.R."/>
            <person name="Stajich J."/>
            <person name="Grigoriev I.V."/>
            <person name="Mortensen U.H."/>
            <person name="De Vries R.P."/>
            <person name="Baker S.E."/>
            <person name="Andersen M.R."/>
        </authorList>
    </citation>
    <scope>NUCLEOTIDE SEQUENCE [LARGE SCALE GENOMIC DNA]</scope>
    <source>
        <strain evidence="2 3">CBS 209.92</strain>
    </source>
</reference>
<dbReference type="EMBL" id="JBFTWV010000310">
    <property type="protein sequence ID" value="KAL2782838.1"/>
    <property type="molecule type" value="Genomic_DNA"/>
</dbReference>